<dbReference type="GO" id="GO:0043043">
    <property type="term" value="P:peptide biosynthetic process"/>
    <property type="evidence" value="ECO:0007669"/>
    <property type="project" value="EnsemblFungi"/>
</dbReference>
<feature type="domain" description="NFACT protein C-terminal" evidence="9">
    <location>
        <begin position="906"/>
        <end position="1002"/>
    </location>
</feature>
<dbReference type="InParanoid" id="H2ASH1"/>
<dbReference type="EMBL" id="HE650823">
    <property type="protein sequence ID" value="CCF57321.1"/>
    <property type="molecule type" value="Genomic_DNA"/>
</dbReference>
<evidence type="ECO:0000256" key="6">
    <source>
        <dbReference type="SAM" id="Coils"/>
    </source>
</evidence>
<dbReference type="RefSeq" id="XP_003956456.1">
    <property type="nucleotide sequence ID" value="XM_003956407.1"/>
</dbReference>
<sequence length="1038" mass="118853">MLVLYASTFATLHDSRSAKELYSKGAPMKQRISSLDLKLLAQELQKAIEGYRLSNIYNVADSKRQFLLKFNKPDSKINVIVDCGLKVHVTEYTRPTPQLPSGFVAKLRKHLKSKRLTALRQVDNDRILVLEFSDGLYYLVLEFFSAGNVLLLDNNRCIMALQRIVEEHENKVGELYKIFDSTLFKENPDNPLERQFYTEELVREWISSAKDTTSNSNTKGPTDKKKIKVFSIHKLLLSKQPHLSSDLLQKNLKEAGINCASSCLDFVNREQTIVSLLNTTAKEYKQLLQTEFKKGFILAKKNVNYDSLKDKPELEYLYENFHPFKPYISGAEEKSVRILEIEGSYNRTLDVFFSTIESLKYSLRIQNQELQAKKKLEDARSDNQKRIQSLSDVQILNETKANAILNNTDLVDSAKQAVQDLLEQQTDWNMIEKLIMNEKKRRNKIAEIIELPLNLKNNKINIKIPLQSPSQFEEETFSDNESVKSSLSDSDFSDESDSELSDFSMEEVVGRHENTRKIRAKDDKQHVTVTIDLSLSSYANASQYFNSKKDSAEKQKKMEKHMAKAMTNIENRIDQQLKKKLRESHTVLKKIRKPYFFEKYNWFISSEGYLVMTGKSALENDQIYMKYIEDDDIFMSTSFGSKAWIKNPDRGEIPPNTLMQAGIFCASSSKAWSNKVVCSPKWCYARNITKFTQDGSIVAETGEFVLIDEQKQSTLPPAQLIMGIGFLWKLKQDNEDSDRDEDEEADIEEAATVNMGSLKELDDKDASSKNSSEDVDVSDSLEEATGISEEDSTKKSLDNNNSSDPIITDLDPTGDIIKNMKKKVRGKKGKLKKIQRKYADQDEDERLMRLQALGTLKGIEKQQERVQITINKQQEREWKKKKREQQEEFNALQFTSRKIMKINYNFKNQLKPTLSPGDEVVDIVPVFAPWPALLKYKYKVKIQPGSSKKTKSMAAILTYFKGRKVDTWSRDKELDWPKEHDLLNGLKEQELVPILCVDKLNVSIPGSQAKGGGVSNGKGKGGGNRKTKKTINRRTLVI</sequence>
<feature type="region of interest" description="Disordered" evidence="7">
    <location>
        <begin position="1008"/>
        <end position="1038"/>
    </location>
</feature>
<keyword evidence="4 6" id="KW-0175">Coiled coil</keyword>
<dbReference type="InterPro" id="IPR008532">
    <property type="entry name" value="NFACT_RNA-bd"/>
</dbReference>
<evidence type="ECO:0000256" key="1">
    <source>
        <dbReference type="ARBA" id="ARBA00004496"/>
    </source>
</evidence>
<dbReference type="Proteomes" id="UP000005220">
    <property type="component" value="Chromosome 3"/>
</dbReference>
<comment type="similarity">
    <text evidence="2">Belongs to the NEMF family.</text>
</comment>
<evidence type="ECO:0000256" key="4">
    <source>
        <dbReference type="ARBA" id="ARBA00023054"/>
    </source>
</evidence>
<dbReference type="STRING" id="1071382.H2ASH1"/>
<evidence type="ECO:0000313" key="10">
    <source>
        <dbReference type="EMBL" id="CCF57321.1"/>
    </source>
</evidence>
<evidence type="ECO:0000259" key="9">
    <source>
        <dbReference type="Pfam" id="PF11923"/>
    </source>
</evidence>
<dbReference type="GO" id="GO:0043023">
    <property type="term" value="F:ribosomal large subunit binding"/>
    <property type="evidence" value="ECO:0007669"/>
    <property type="project" value="EnsemblFungi"/>
</dbReference>
<dbReference type="Pfam" id="PF11923">
    <property type="entry name" value="NFACT-C"/>
    <property type="match status" value="1"/>
</dbReference>
<dbReference type="GO" id="GO:0140708">
    <property type="term" value="P:CAT tailing"/>
    <property type="evidence" value="ECO:0007669"/>
    <property type="project" value="EnsemblFungi"/>
</dbReference>
<dbReference type="PANTHER" id="PTHR15239">
    <property type="entry name" value="NUCLEAR EXPORT MEDIATOR FACTOR NEMF"/>
    <property type="match status" value="1"/>
</dbReference>
<dbReference type="Pfam" id="PF05833">
    <property type="entry name" value="NFACT_N"/>
    <property type="match status" value="1"/>
</dbReference>
<organism evidence="10 11">
    <name type="scientific">Kazachstania africana (strain ATCC 22294 / BCRC 22015 / CBS 2517 / CECT 1963 / NBRC 1671 / NRRL Y-8276)</name>
    <name type="common">Yeast</name>
    <name type="synonym">Kluyveromyces africanus</name>
    <dbReference type="NCBI Taxonomy" id="1071382"/>
    <lineage>
        <taxon>Eukaryota</taxon>
        <taxon>Fungi</taxon>
        <taxon>Dikarya</taxon>
        <taxon>Ascomycota</taxon>
        <taxon>Saccharomycotina</taxon>
        <taxon>Saccharomycetes</taxon>
        <taxon>Saccharomycetales</taxon>
        <taxon>Saccharomycetaceae</taxon>
        <taxon>Kazachstania</taxon>
    </lineage>
</organism>
<dbReference type="InterPro" id="IPR051608">
    <property type="entry name" value="RQC_Subunit_NEMF"/>
</dbReference>
<dbReference type="FunFam" id="2.30.310.10:FF:000003">
    <property type="entry name" value="Zinc knuckle domain containing protein"/>
    <property type="match status" value="1"/>
</dbReference>
<protein>
    <recommendedName>
        <fullName evidence="5">Ribosome quality control complex subunit 2</fullName>
    </recommendedName>
</protein>
<gene>
    <name evidence="10" type="primary">KAFR0C03290</name>
    <name evidence="10" type="ORF">KAFR_0C03290</name>
</gene>
<dbReference type="HOGENOM" id="CLU_003612_1_1_1"/>
<dbReference type="GO" id="GO:0022626">
    <property type="term" value="C:cytosolic ribosome"/>
    <property type="evidence" value="ECO:0007669"/>
    <property type="project" value="EnsemblFungi"/>
</dbReference>
<feature type="domain" description="NFACT RNA-binding" evidence="8">
    <location>
        <begin position="599"/>
        <end position="705"/>
    </location>
</feature>
<name>H2ASH1_KAZAF</name>
<dbReference type="Pfam" id="PF05670">
    <property type="entry name" value="NFACT-R_1"/>
    <property type="match status" value="1"/>
</dbReference>
<feature type="compositionally biased region" description="Acidic residues" evidence="7">
    <location>
        <begin position="773"/>
        <end position="782"/>
    </location>
</feature>
<keyword evidence="3" id="KW-0963">Cytoplasm</keyword>
<feature type="compositionally biased region" description="Basic residues" evidence="7">
    <location>
        <begin position="1023"/>
        <end position="1032"/>
    </location>
</feature>
<dbReference type="AlphaFoldDB" id="H2ASH1"/>
<accession>H2ASH1</accession>
<reference evidence="10 11" key="1">
    <citation type="journal article" date="2011" name="Proc. Natl. Acad. Sci. U.S.A.">
        <title>Evolutionary erosion of yeast sex chromosomes by mating-type switching accidents.</title>
        <authorList>
            <person name="Gordon J.L."/>
            <person name="Armisen D."/>
            <person name="Proux-Wera E."/>
            <person name="Oheigeartaigh S.S."/>
            <person name="Byrne K.P."/>
            <person name="Wolfe K.H."/>
        </authorList>
    </citation>
    <scope>NUCLEOTIDE SEQUENCE [LARGE SCALE GENOMIC DNA]</scope>
    <source>
        <strain evidence="11">ATCC 22294 / BCRC 22015 / CBS 2517 / CECT 1963 / NBRC 1671 / NRRL Y-8276</strain>
    </source>
</reference>
<feature type="region of interest" description="Disordered" evidence="7">
    <location>
        <begin position="735"/>
        <end position="813"/>
    </location>
</feature>
<feature type="compositionally biased region" description="Gly residues" evidence="7">
    <location>
        <begin position="1009"/>
        <end position="1022"/>
    </location>
</feature>
<evidence type="ECO:0000256" key="7">
    <source>
        <dbReference type="SAM" id="MobiDB-lite"/>
    </source>
</evidence>
<dbReference type="GO" id="GO:1904678">
    <property type="term" value="F:alpha-aminoacyl-tRNA binding"/>
    <property type="evidence" value="ECO:0007669"/>
    <property type="project" value="EnsemblFungi"/>
</dbReference>
<dbReference type="GO" id="GO:0000049">
    <property type="term" value="F:tRNA binding"/>
    <property type="evidence" value="ECO:0007669"/>
    <property type="project" value="EnsemblFungi"/>
</dbReference>
<dbReference type="eggNOG" id="KOG2030">
    <property type="taxonomic scope" value="Eukaryota"/>
</dbReference>
<comment type="subcellular location">
    <subcellularLocation>
        <location evidence="1">Cytoplasm</location>
    </subcellularLocation>
</comment>
<evidence type="ECO:0000256" key="2">
    <source>
        <dbReference type="ARBA" id="ARBA00008318"/>
    </source>
</evidence>
<dbReference type="InterPro" id="IPR021846">
    <property type="entry name" value="NFACT-C"/>
</dbReference>
<keyword evidence="11" id="KW-1185">Reference proteome</keyword>
<evidence type="ECO:0000256" key="5">
    <source>
        <dbReference type="ARBA" id="ARBA00070414"/>
    </source>
</evidence>
<feature type="compositionally biased region" description="Acidic residues" evidence="7">
    <location>
        <begin position="491"/>
        <end position="500"/>
    </location>
</feature>
<dbReference type="OrthoDB" id="207084at2759"/>
<dbReference type="GO" id="GO:1990112">
    <property type="term" value="C:RQC complex"/>
    <property type="evidence" value="ECO:0007669"/>
    <property type="project" value="EnsemblFungi"/>
</dbReference>
<feature type="coiled-coil region" evidence="6">
    <location>
        <begin position="817"/>
        <end position="876"/>
    </location>
</feature>
<evidence type="ECO:0000313" key="11">
    <source>
        <dbReference type="Proteomes" id="UP000005220"/>
    </source>
</evidence>
<feature type="region of interest" description="Disordered" evidence="7">
    <location>
        <begin position="470"/>
        <end position="506"/>
    </location>
</feature>
<evidence type="ECO:0000256" key="3">
    <source>
        <dbReference type="ARBA" id="ARBA00022490"/>
    </source>
</evidence>
<dbReference type="PANTHER" id="PTHR15239:SF6">
    <property type="entry name" value="RIBOSOME QUALITY CONTROL COMPLEX SUBUNIT NEMF"/>
    <property type="match status" value="1"/>
</dbReference>
<dbReference type="GO" id="GO:0010494">
    <property type="term" value="C:cytoplasmic stress granule"/>
    <property type="evidence" value="ECO:0007669"/>
    <property type="project" value="EnsemblFungi"/>
</dbReference>
<dbReference type="Gene3D" id="2.30.310.10">
    <property type="entry name" value="ibrinogen binding protein from staphylococcus aureus domain"/>
    <property type="match status" value="1"/>
</dbReference>
<dbReference type="FunCoup" id="H2ASH1">
    <property type="interactions" value="1089"/>
</dbReference>
<proteinExistence type="inferred from homology"/>
<dbReference type="GeneID" id="13885240"/>
<evidence type="ECO:0000259" key="8">
    <source>
        <dbReference type="Pfam" id="PF05670"/>
    </source>
</evidence>
<dbReference type="KEGG" id="kaf:KAFR_0C03290"/>
<feature type="compositionally biased region" description="Acidic residues" evidence="7">
    <location>
        <begin position="735"/>
        <end position="749"/>
    </location>
</feature>